<evidence type="ECO:0000313" key="3">
    <source>
        <dbReference type="Proteomes" id="UP000759131"/>
    </source>
</evidence>
<dbReference type="Proteomes" id="UP000759131">
    <property type="component" value="Unassembled WGS sequence"/>
</dbReference>
<keyword evidence="1" id="KW-0732">Signal</keyword>
<reference evidence="2" key="1">
    <citation type="submission" date="2020-11" db="EMBL/GenBank/DDBJ databases">
        <authorList>
            <person name="Tran Van P."/>
        </authorList>
    </citation>
    <scope>NUCLEOTIDE SEQUENCE</scope>
</reference>
<evidence type="ECO:0000313" key="2">
    <source>
        <dbReference type="EMBL" id="CAD7640676.1"/>
    </source>
</evidence>
<keyword evidence="3" id="KW-1185">Reference proteome</keyword>
<dbReference type="EMBL" id="OC878572">
    <property type="protein sequence ID" value="CAD7640676.1"/>
    <property type="molecule type" value="Genomic_DNA"/>
</dbReference>
<feature type="non-terminal residue" evidence="2">
    <location>
        <position position="1"/>
    </location>
</feature>
<accession>A0A7R9LFE2</accession>
<sequence>MAFNMSNTLSILFFLWLGVSYTYGYGSNGCQDIDDLLSDVYRLGDTQRLWPEEDEEFQQYC</sequence>
<feature type="signal peptide" evidence="1">
    <location>
        <begin position="1"/>
        <end position="24"/>
    </location>
</feature>
<proteinExistence type="predicted"/>
<gene>
    <name evidence="2" type="ORF">OSB1V03_LOCUS18317</name>
</gene>
<evidence type="ECO:0000256" key="1">
    <source>
        <dbReference type="SAM" id="SignalP"/>
    </source>
</evidence>
<dbReference type="AlphaFoldDB" id="A0A7R9LFE2"/>
<protein>
    <submittedName>
        <fullName evidence="2">Uncharacterized protein</fullName>
    </submittedName>
</protein>
<dbReference type="EMBL" id="CAJPIZ010023997">
    <property type="protein sequence ID" value="CAG2118365.1"/>
    <property type="molecule type" value="Genomic_DNA"/>
</dbReference>
<feature type="chain" id="PRO_5036211184" evidence="1">
    <location>
        <begin position="25"/>
        <end position="61"/>
    </location>
</feature>
<organism evidence="2">
    <name type="scientific">Medioppia subpectinata</name>
    <dbReference type="NCBI Taxonomy" id="1979941"/>
    <lineage>
        <taxon>Eukaryota</taxon>
        <taxon>Metazoa</taxon>
        <taxon>Ecdysozoa</taxon>
        <taxon>Arthropoda</taxon>
        <taxon>Chelicerata</taxon>
        <taxon>Arachnida</taxon>
        <taxon>Acari</taxon>
        <taxon>Acariformes</taxon>
        <taxon>Sarcoptiformes</taxon>
        <taxon>Oribatida</taxon>
        <taxon>Brachypylina</taxon>
        <taxon>Oppioidea</taxon>
        <taxon>Oppiidae</taxon>
        <taxon>Medioppia</taxon>
    </lineage>
</organism>
<name>A0A7R9LFE2_9ACAR</name>